<dbReference type="Proteomes" id="UP000298030">
    <property type="component" value="Unassembled WGS sequence"/>
</dbReference>
<accession>A0A4Y7TWX6</accession>
<feature type="region of interest" description="Disordered" evidence="1">
    <location>
        <begin position="297"/>
        <end position="323"/>
    </location>
</feature>
<evidence type="ECO:0000256" key="1">
    <source>
        <dbReference type="SAM" id="MobiDB-lite"/>
    </source>
</evidence>
<name>A0A4Y7TWX6_COPMI</name>
<dbReference type="OrthoDB" id="3116261at2759"/>
<proteinExistence type="predicted"/>
<comment type="caution">
    <text evidence="2">The sequence shown here is derived from an EMBL/GenBank/DDBJ whole genome shotgun (WGS) entry which is preliminary data.</text>
</comment>
<protein>
    <submittedName>
        <fullName evidence="2">Uncharacterized protein</fullName>
    </submittedName>
</protein>
<reference evidence="2 3" key="1">
    <citation type="journal article" date="2019" name="Nat. Ecol. Evol.">
        <title>Megaphylogeny resolves global patterns of mushroom evolution.</title>
        <authorList>
            <person name="Varga T."/>
            <person name="Krizsan K."/>
            <person name="Foldi C."/>
            <person name="Dima B."/>
            <person name="Sanchez-Garcia M."/>
            <person name="Sanchez-Ramirez S."/>
            <person name="Szollosi G.J."/>
            <person name="Szarkandi J.G."/>
            <person name="Papp V."/>
            <person name="Albert L."/>
            <person name="Andreopoulos W."/>
            <person name="Angelini C."/>
            <person name="Antonin V."/>
            <person name="Barry K.W."/>
            <person name="Bougher N.L."/>
            <person name="Buchanan P."/>
            <person name="Buyck B."/>
            <person name="Bense V."/>
            <person name="Catcheside P."/>
            <person name="Chovatia M."/>
            <person name="Cooper J."/>
            <person name="Damon W."/>
            <person name="Desjardin D."/>
            <person name="Finy P."/>
            <person name="Geml J."/>
            <person name="Haridas S."/>
            <person name="Hughes K."/>
            <person name="Justo A."/>
            <person name="Karasinski D."/>
            <person name="Kautmanova I."/>
            <person name="Kiss B."/>
            <person name="Kocsube S."/>
            <person name="Kotiranta H."/>
            <person name="LaButti K.M."/>
            <person name="Lechner B.E."/>
            <person name="Liimatainen K."/>
            <person name="Lipzen A."/>
            <person name="Lukacs Z."/>
            <person name="Mihaltcheva S."/>
            <person name="Morgado L.N."/>
            <person name="Niskanen T."/>
            <person name="Noordeloos M.E."/>
            <person name="Ohm R.A."/>
            <person name="Ortiz-Santana B."/>
            <person name="Ovrebo C."/>
            <person name="Racz N."/>
            <person name="Riley R."/>
            <person name="Savchenko A."/>
            <person name="Shiryaev A."/>
            <person name="Soop K."/>
            <person name="Spirin V."/>
            <person name="Szebenyi C."/>
            <person name="Tomsovsky M."/>
            <person name="Tulloss R.E."/>
            <person name="Uehling J."/>
            <person name="Grigoriev I.V."/>
            <person name="Vagvolgyi C."/>
            <person name="Papp T."/>
            <person name="Martin F.M."/>
            <person name="Miettinen O."/>
            <person name="Hibbett D.S."/>
            <person name="Nagy L.G."/>
        </authorList>
    </citation>
    <scope>NUCLEOTIDE SEQUENCE [LARGE SCALE GENOMIC DNA]</scope>
    <source>
        <strain evidence="2 3">FP101781</strain>
    </source>
</reference>
<dbReference type="AlphaFoldDB" id="A0A4Y7TWX6"/>
<sequence length="646" mass="71862">MPSLQYQRGQRAGLLGSAFERVPHEIVARIAYLASQSLRDVWSLYALCLLFRGSIMPGVLWEIIRGILMSFGIVNPRSFLAELRCVGGLVAGPALLSAFSPDESDALERCGLTSRLEIHVPSTVQALRVVKKHLTSGGYSLQHELDHEDAVDFAGNVLGYQDFGRTVPKILDYDRRPSVTTSQACTILVNASPHSALTGVLELPTTLFMLYIEDDAVNVLYPQLTLHGRGLINTVEGPMETRWAYLHRNADNWNTDDHKTPMDWFVGNMQSTGFRLERSLNAFPSLSNHQCRIHGSCPATERRRNDGQELRLPYAGGKPGPSSSVTWTLKSSWTCTPETSNPTAFGEKVSPGGRYVVGSQTYRDTEIYWETGDEYGVGWYLKARHRREDLQLEDCETAEGLLGDLNSLEDTSPMDESTEHRIPRLRLLAFPDQRCAISDYFDVDECAQRGIVRLLNVVGHLQQVLPILVKLASLISNEITSYVTEYTPAAALEIHSNMVGCFIWLKACDFDNGGGDAIGPYAVAFYVICGESFRAICLAKMLIEFIATITEEPRKFDVVSVAYRFASSGVVGIIFFDNDLRDTFDKVDEESKTDIDTMDRYEGRPVTFWPVNRVVTLSEGAYAFVLRQVSATRALSWPLVVAGGAH</sequence>
<feature type="compositionally biased region" description="Basic and acidic residues" evidence="1">
    <location>
        <begin position="300"/>
        <end position="309"/>
    </location>
</feature>
<evidence type="ECO:0000313" key="3">
    <source>
        <dbReference type="Proteomes" id="UP000298030"/>
    </source>
</evidence>
<dbReference type="EMBL" id="QPFP01000003">
    <property type="protein sequence ID" value="TEB38491.1"/>
    <property type="molecule type" value="Genomic_DNA"/>
</dbReference>
<keyword evidence="3" id="KW-1185">Reference proteome</keyword>
<organism evidence="2 3">
    <name type="scientific">Coprinellus micaceus</name>
    <name type="common">Glistening ink-cap mushroom</name>
    <name type="synonym">Coprinus micaceus</name>
    <dbReference type="NCBI Taxonomy" id="71717"/>
    <lineage>
        <taxon>Eukaryota</taxon>
        <taxon>Fungi</taxon>
        <taxon>Dikarya</taxon>
        <taxon>Basidiomycota</taxon>
        <taxon>Agaricomycotina</taxon>
        <taxon>Agaricomycetes</taxon>
        <taxon>Agaricomycetidae</taxon>
        <taxon>Agaricales</taxon>
        <taxon>Agaricineae</taxon>
        <taxon>Psathyrellaceae</taxon>
        <taxon>Coprinellus</taxon>
    </lineage>
</organism>
<evidence type="ECO:0000313" key="2">
    <source>
        <dbReference type="EMBL" id="TEB38491.1"/>
    </source>
</evidence>
<gene>
    <name evidence="2" type="ORF">FA13DRAFT_1786259</name>
</gene>